<dbReference type="STRING" id="644352.J3NPR4"/>
<evidence type="ECO:0000313" key="2">
    <source>
        <dbReference type="EMBL" id="EJT78169.1"/>
    </source>
</evidence>
<dbReference type="GeneID" id="20343729"/>
<keyword evidence="4" id="KW-1185">Reference proteome</keyword>
<dbReference type="EnsemblFungi" id="EJT78169">
    <property type="protein sequence ID" value="EJT78169"/>
    <property type="gene ID" value="GGTG_03271"/>
</dbReference>
<protein>
    <submittedName>
        <fullName evidence="2 3">Uncharacterized protein</fullName>
    </submittedName>
</protein>
<dbReference type="OrthoDB" id="4851482at2759"/>
<reference evidence="3" key="5">
    <citation type="submission" date="2018-04" db="UniProtKB">
        <authorList>
            <consortium name="EnsemblFungi"/>
        </authorList>
    </citation>
    <scope>IDENTIFICATION</scope>
    <source>
        <strain evidence="3">R3-111a-1</strain>
    </source>
</reference>
<dbReference type="AlphaFoldDB" id="J3NPR4"/>
<organism evidence="2">
    <name type="scientific">Gaeumannomyces tritici (strain R3-111a-1)</name>
    <name type="common">Wheat and barley take-all root rot fungus</name>
    <name type="synonym">Gaeumannomyces graminis var. tritici</name>
    <dbReference type="NCBI Taxonomy" id="644352"/>
    <lineage>
        <taxon>Eukaryota</taxon>
        <taxon>Fungi</taxon>
        <taxon>Dikarya</taxon>
        <taxon>Ascomycota</taxon>
        <taxon>Pezizomycotina</taxon>
        <taxon>Sordariomycetes</taxon>
        <taxon>Sordariomycetidae</taxon>
        <taxon>Magnaporthales</taxon>
        <taxon>Magnaporthaceae</taxon>
        <taxon>Gaeumannomyces</taxon>
    </lineage>
</organism>
<feature type="compositionally biased region" description="Low complexity" evidence="1">
    <location>
        <begin position="278"/>
        <end position="288"/>
    </location>
</feature>
<reference evidence="3" key="4">
    <citation type="journal article" date="2015" name="G3 (Bethesda)">
        <title>Genome sequences of three phytopathogenic species of the Magnaporthaceae family of fungi.</title>
        <authorList>
            <person name="Okagaki L.H."/>
            <person name="Nunes C.C."/>
            <person name="Sailsbery J."/>
            <person name="Clay B."/>
            <person name="Brown D."/>
            <person name="John T."/>
            <person name="Oh Y."/>
            <person name="Young N."/>
            <person name="Fitzgerald M."/>
            <person name="Haas B.J."/>
            <person name="Zeng Q."/>
            <person name="Young S."/>
            <person name="Adiconis X."/>
            <person name="Fan L."/>
            <person name="Levin J.Z."/>
            <person name="Mitchell T.K."/>
            <person name="Okubara P.A."/>
            <person name="Farman M.L."/>
            <person name="Kohn L.M."/>
            <person name="Birren B."/>
            <person name="Ma L.-J."/>
            <person name="Dean R.A."/>
        </authorList>
    </citation>
    <scope>NUCLEOTIDE SEQUENCE</scope>
    <source>
        <strain evidence="3">R3-111a-1</strain>
    </source>
</reference>
<reference evidence="2" key="3">
    <citation type="submission" date="2010-09" db="EMBL/GenBank/DDBJ databases">
        <title>Annotation of Gaeumannomyces graminis var. tritici R3-111a-1.</title>
        <authorList>
            <consortium name="The Broad Institute Genome Sequencing Platform"/>
            <person name="Ma L.-J."/>
            <person name="Dead R."/>
            <person name="Young S.K."/>
            <person name="Zeng Q."/>
            <person name="Gargeya S."/>
            <person name="Fitzgerald M."/>
            <person name="Haas B."/>
            <person name="Abouelleil A."/>
            <person name="Alvarado L."/>
            <person name="Arachchi H.M."/>
            <person name="Berlin A."/>
            <person name="Brown A."/>
            <person name="Chapman S.B."/>
            <person name="Chen Z."/>
            <person name="Dunbar C."/>
            <person name="Freedman E."/>
            <person name="Gearin G."/>
            <person name="Gellesch M."/>
            <person name="Goldberg J."/>
            <person name="Griggs A."/>
            <person name="Gujja S."/>
            <person name="Heiman D."/>
            <person name="Howarth C."/>
            <person name="Larson L."/>
            <person name="Lui A."/>
            <person name="MacDonald P.J.P."/>
            <person name="Mehta T."/>
            <person name="Montmayeur A."/>
            <person name="Murphy C."/>
            <person name="Neiman D."/>
            <person name="Pearson M."/>
            <person name="Priest M."/>
            <person name="Roberts A."/>
            <person name="Saif S."/>
            <person name="Shea T."/>
            <person name="Shenoy N."/>
            <person name="Sisk P."/>
            <person name="Stolte C."/>
            <person name="Sykes S."/>
            <person name="Yandava C."/>
            <person name="Wortman J."/>
            <person name="Nusbaum C."/>
            <person name="Birren B."/>
        </authorList>
    </citation>
    <scope>NUCLEOTIDE SEQUENCE</scope>
    <source>
        <strain evidence="2">R3-111a-1</strain>
    </source>
</reference>
<evidence type="ECO:0000313" key="3">
    <source>
        <dbReference type="EnsemblFungi" id="EJT78169"/>
    </source>
</evidence>
<name>J3NPR4_GAET3</name>
<dbReference type="eggNOG" id="ENOG502RG09">
    <property type="taxonomic scope" value="Eukaryota"/>
</dbReference>
<proteinExistence type="predicted"/>
<feature type="region of interest" description="Disordered" evidence="1">
    <location>
        <begin position="88"/>
        <end position="112"/>
    </location>
</feature>
<dbReference type="VEuPathDB" id="FungiDB:GGTG_03271"/>
<feature type="region of interest" description="Disordered" evidence="1">
    <location>
        <begin position="1"/>
        <end position="20"/>
    </location>
</feature>
<dbReference type="RefSeq" id="XP_009219314.1">
    <property type="nucleotide sequence ID" value="XM_009221050.1"/>
</dbReference>
<dbReference type="HOGENOM" id="CLU_546337_0_0_1"/>
<gene>
    <name evidence="3" type="primary">20343729</name>
    <name evidence="2" type="ORF">GGTG_03271</name>
</gene>
<dbReference type="EMBL" id="GL385396">
    <property type="protein sequence ID" value="EJT78169.1"/>
    <property type="molecule type" value="Genomic_DNA"/>
</dbReference>
<reference evidence="4" key="1">
    <citation type="submission" date="2010-07" db="EMBL/GenBank/DDBJ databases">
        <title>The genome sequence of Gaeumannomyces graminis var. tritici strain R3-111a-1.</title>
        <authorList>
            <consortium name="The Broad Institute Genome Sequencing Platform"/>
            <person name="Ma L.-J."/>
            <person name="Dead R."/>
            <person name="Young S."/>
            <person name="Zeng Q."/>
            <person name="Koehrsen M."/>
            <person name="Alvarado L."/>
            <person name="Berlin A."/>
            <person name="Chapman S.B."/>
            <person name="Chen Z."/>
            <person name="Freedman E."/>
            <person name="Gellesch M."/>
            <person name="Goldberg J."/>
            <person name="Griggs A."/>
            <person name="Gujja S."/>
            <person name="Heilman E.R."/>
            <person name="Heiman D."/>
            <person name="Hepburn T."/>
            <person name="Howarth C."/>
            <person name="Jen D."/>
            <person name="Larson L."/>
            <person name="Mehta T."/>
            <person name="Neiman D."/>
            <person name="Pearson M."/>
            <person name="Roberts A."/>
            <person name="Saif S."/>
            <person name="Shea T."/>
            <person name="Shenoy N."/>
            <person name="Sisk P."/>
            <person name="Stolte C."/>
            <person name="Sykes S."/>
            <person name="Walk T."/>
            <person name="White J."/>
            <person name="Yandava C."/>
            <person name="Haas B."/>
            <person name="Nusbaum C."/>
            <person name="Birren B."/>
        </authorList>
    </citation>
    <scope>NUCLEOTIDE SEQUENCE [LARGE SCALE GENOMIC DNA]</scope>
    <source>
        <strain evidence="4">R3-111a-1</strain>
    </source>
</reference>
<evidence type="ECO:0000256" key="1">
    <source>
        <dbReference type="SAM" id="MobiDB-lite"/>
    </source>
</evidence>
<reference evidence="2" key="2">
    <citation type="submission" date="2010-07" db="EMBL/GenBank/DDBJ databases">
        <authorList>
            <consortium name="The Broad Institute Genome Sequencing Platform"/>
            <consortium name="Broad Institute Genome Sequencing Center for Infectious Disease"/>
            <person name="Ma L.-J."/>
            <person name="Dead R."/>
            <person name="Young S."/>
            <person name="Zeng Q."/>
            <person name="Koehrsen M."/>
            <person name="Alvarado L."/>
            <person name="Berlin A."/>
            <person name="Chapman S.B."/>
            <person name="Chen Z."/>
            <person name="Freedman E."/>
            <person name="Gellesch M."/>
            <person name="Goldberg J."/>
            <person name="Griggs A."/>
            <person name="Gujja S."/>
            <person name="Heilman E.R."/>
            <person name="Heiman D."/>
            <person name="Hepburn T."/>
            <person name="Howarth C."/>
            <person name="Jen D."/>
            <person name="Larson L."/>
            <person name="Mehta T."/>
            <person name="Neiman D."/>
            <person name="Pearson M."/>
            <person name="Roberts A."/>
            <person name="Saif S."/>
            <person name="Shea T."/>
            <person name="Shenoy N."/>
            <person name="Sisk P."/>
            <person name="Stolte C."/>
            <person name="Sykes S."/>
            <person name="Walk T."/>
            <person name="White J."/>
            <person name="Yandava C."/>
            <person name="Haas B."/>
            <person name="Nusbaum C."/>
            <person name="Birren B."/>
        </authorList>
    </citation>
    <scope>NUCLEOTIDE SEQUENCE</scope>
    <source>
        <strain evidence="2">R3-111a-1</strain>
    </source>
</reference>
<dbReference type="Proteomes" id="UP000006039">
    <property type="component" value="Unassembled WGS sequence"/>
</dbReference>
<feature type="region of interest" description="Disordered" evidence="1">
    <location>
        <begin position="278"/>
        <end position="313"/>
    </location>
</feature>
<sequence>MSYPSLEDLLTSSHNGAGTPFQGRIQSIEHSMQLKAEYQRRNDIRHATVPTGFPQEVKEQKRLVQLLYEAIWDFQDIIDGKRKISALKKPQADDGDQDGAATPADKRVDGHQASRVKNMMPIEVEMLSWQILIAIRDAHEGRLSIFPWSKDWGHDKKYKTFEERFGAVMAALRHSKAVVSGLLGADFLRRLAAHPEKEFKRKGSNKAQNEERDIQVQAGNHAILHGMVTVVPGEVTNEKGKIGTSKKSAAVVAKLENRHTKKLQHRAARATTAATIAAGPAGSDAAPAQQPLGSLGRDSAAARPEPAFVNPGADTPIQSIEASAEPRAGPSGLDLGLGLGSAGASYMASHGDGGLTGSGLGAQGGSVGGNSFYTPASAFPAGSALPEVIGGGSAVGLLGMGLGGGGGAFGALDFSAGLSGVDQAFAGLGADQGSFGLAAGQSYFPQTSAVDQTLSALGGDQGLFNMGADPNFDFSLDPLWGFDFPSNPAPQDSMQNGAQ</sequence>
<accession>J3NPR4</accession>
<evidence type="ECO:0000313" key="4">
    <source>
        <dbReference type="Proteomes" id="UP000006039"/>
    </source>
</evidence>